<gene>
    <name evidence="1" type="ORF">METZ01_LOCUS15711</name>
</gene>
<proteinExistence type="predicted"/>
<organism evidence="1">
    <name type="scientific">marine metagenome</name>
    <dbReference type="NCBI Taxonomy" id="408172"/>
    <lineage>
        <taxon>unclassified sequences</taxon>
        <taxon>metagenomes</taxon>
        <taxon>ecological metagenomes</taxon>
    </lineage>
</organism>
<dbReference type="AlphaFoldDB" id="A0A381P919"/>
<evidence type="ECO:0000313" key="1">
    <source>
        <dbReference type="EMBL" id="SUZ62857.1"/>
    </source>
</evidence>
<sequence>MTWHKMIGYDNSRSELSQTFEQVLLRIDHPIAQP</sequence>
<protein>
    <submittedName>
        <fullName evidence="1">Uncharacterized protein</fullName>
    </submittedName>
</protein>
<name>A0A381P919_9ZZZZ</name>
<accession>A0A381P919</accession>
<reference evidence="1" key="1">
    <citation type="submission" date="2018-05" db="EMBL/GenBank/DDBJ databases">
        <authorList>
            <person name="Lanie J.A."/>
            <person name="Ng W.-L."/>
            <person name="Kazmierczak K.M."/>
            <person name="Andrzejewski T.M."/>
            <person name="Davidsen T.M."/>
            <person name="Wayne K.J."/>
            <person name="Tettelin H."/>
            <person name="Glass J.I."/>
            <person name="Rusch D."/>
            <person name="Podicherti R."/>
            <person name="Tsui H.-C.T."/>
            <person name="Winkler M.E."/>
        </authorList>
    </citation>
    <scope>NUCLEOTIDE SEQUENCE</scope>
</reference>
<dbReference type="EMBL" id="UINC01000892">
    <property type="protein sequence ID" value="SUZ62857.1"/>
    <property type="molecule type" value="Genomic_DNA"/>
</dbReference>